<dbReference type="Gene3D" id="2.70.20.10">
    <property type="entry name" value="Topoisomerase I, domain 3"/>
    <property type="match status" value="1"/>
</dbReference>
<dbReference type="SMART" id="SM00436">
    <property type="entry name" value="TOP1Bc"/>
    <property type="match status" value="1"/>
</dbReference>
<dbReference type="InterPro" id="IPR003602">
    <property type="entry name" value="Topo_IA_DNA-bd_dom"/>
</dbReference>
<feature type="binding site" evidence="8">
    <location>
        <position position="9"/>
    </location>
    <ligand>
        <name>Mg(2+)</name>
        <dbReference type="ChEBI" id="CHEBI:18420"/>
        <note>catalytic</note>
    </ligand>
</feature>
<dbReference type="AlphaFoldDB" id="A0A1G9ADQ7"/>
<feature type="region of interest" description="Interaction with DNA" evidence="8">
    <location>
        <begin position="187"/>
        <end position="192"/>
    </location>
</feature>
<dbReference type="InterPro" id="IPR013824">
    <property type="entry name" value="Topo_IA_cen_sub1"/>
</dbReference>
<feature type="site" description="Interaction with DNA" evidence="8">
    <location>
        <position position="310"/>
    </location>
</feature>
<dbReference type="PROSITE" id="PS50880">
    <property type="entry name" value="TOPRIM"/>
    <property type="match status" value="1"/>
</dbReference>
<evidence type="ECO:0000256" key="1">
    <source>
        <dbReference type="ARBA" id="ARBA00000213"/>
    </source>
</evidence>
<gene>
    <name evidence="8" type="primary">topB</name>
    <name evidence="11" type="ORF">SAMN05216187_10693</name>
</gene>
<dbReference type="InterPro" id="IPR034144">
    <property type="entry name" value="TOPRIM_TopoIII"/>
</dbReference>
<feature type="domain" description="Toprim" evidence="9">
    <location>
        <begin position="3"/>
        <end position="136"/>
    </location>
</feature>
<dbReference type="EC" id="5.6.2.1" evidence="8"/>
<feature type="binding site" evidence="8">
    <location>
        <position position="105"/>
    </location>
    <ligand>
        <name>Mg(2+)</name>
        <dbReference type="ChEBI" id="CHEBI:18420"/>
        <note>catalytic</note>
    </ligand>
</feature>
<comment type="cofactor">
    <cofactor evidence="8">
        <name>Mg(2+)</name>
        <dbReference type="ChEBI" id="CHEBI:18420"/>
    </cofactor>
</comment>
<dbReference type="InterPro" id="IPR000380">
    <property type="entry name" value="Topo_IA"/>
</dbReference>
<feature type="site" description="Interaction with DNA" evidence="8">
    <location>
        <position position="61"/>
    </location>
</feature>
<dbReference type="Pfam" id="PF01751">
    <property type="entry name" value="Toprim"/>
    <property type="match status" value="1"/>
</dbReference>
<keyword evidence="4 8" id="KW-0460">Magnesium</keyword>
<keyword evidence="6 8" id="KW-0238">DNA-binding</keyword>
<dbReference type="InterPro" id="IPR013497">
    <property type="entry name" value="Topo_IA_cen"/>
</dbReference>
<evidence type="ECO:0000259" key="9">
    <source>
        <dbReference type="PROSITE" id="PS50880"/>
    </source>
</evidence>
<dbReference type="SMART" id="SM00437">
    <property type="entry name" value="TOP1Ac"/>
    <property type="match status" value="1"/>
</dbReference>
<evidence type="ECO:0000256" key="7">
    <source>
        <dbReference type="ARBA" id="ARBA00023235"/>
    </source>
</evidence>
<dbReference type="STRING" id="586411.SAMN05216187_10693"/>
<evidence type="ECO:0000256" key="4">
    <source>
        <dbReference type="ARBA" id="ARBA00022842"/>
    </source>
</evidence>
<dbReference type="SMART" id="SM00493">
    <property type="entry name" value="TOPRIM"/>
    <property type="match status" value="1"/>
</dbReference>
<dbReference type="Pfam" id="PF01131">
    <property type="entry name" value="Topoisom_bac"/>
    <property type="match status" value="1"/>
</dbReference>
<proteinExistence type="inferred from homology"/>
<dbReference type="Proteomes" id="UP000242700">
    <property type="component" value="Unassembled WGS sequence"/>
</dbReference>
<dbReference type="PANTHER" id="PTHR11390">
    <property type="entry name" value="PROKARYOTIC DNA TOPOISOMERASE"/>
    <property type="match status" value="1"/>
</dbReference>
<dbReference type="Gene3D" id="1.10.290.10">
    <property type="entry name" value="Topoisomerase I, domain 4"/>
    <property type="match status" value="1"/>
</dbReference>
<dbReference type="CDD" id="cd03362">
    <property type="entry name" value="TOPRIM_TopoIA_TopoIII"/>
    <property type="match status" value="1"/>
</dbReference>
<dbReference type="CDD" id="cd00186">
    <property type="entry name" value="TOP1Ac"/>
    <property type="match status" value="1"/>
</dbReference>
<keyword evidence="5 8" id="KW-0799">Topoisomerase</keyword>
<organism evidence="11 12">
    <name type="scientific">Jeotgalicoccus aerolatus</name>
    <dbReference type="NCBI Taxonomy" id="709510"/>
    <lineage>
        <taxon>Bacteria</taxon>
        <taxon>Bacillati</taxon>
        <taxon>Bacillota</taxon>
        <taxon>Bacilli</taxon>
        <taxon>Bacillales</taxon>
        <taxon>Staphylococcaceae</taxon>
        <taxon>Jeotgalicoccus</taxon>
    </lineage>
</organism>
<sequence>MAKSIVLAEKPSVARDIARVLDCNKKGNGYLEGNKYIVTWALGHLVTLQDPEKYDTKYQKWELNDLPMLPAPLKLTHIPKTTKQFKAVQSQMKRQDVNQIIIATDAGREGELVARWIIDYAKINKPVKRLWISSVTDKAILNGFKNLQPGGKYINLYKAAAARSEADWYVGLNATRALTTKHNAQLNCGRVQTPTLAIIQAREEAIKHFKPKTYYGLNVVTDKLTFKWTDKNGSSSFDEEKIDRIHEKLNTNQITVKDVQKKKKKQFAPGLYDLTELQRDANNIFGMSAKETLQTMQNLYERHKVLTYPRTDSKYISEDIVDTLKERVEVSSIGQFSKVAARILRAPLKTNSSFVNDSKVSDHHAIIPTESPVILSDFTEREKRIYELVVQRFMSVLLPPYEYEETSVTAEVNGEHLQTKYNRVLNQGFKIVYKEAASDQTVDVKQGDGLTVKQVNKTTGETTPPPRFTEASLLQAMENPAKYFDMAQQHKKTLAESGGLGTVATRADIIDKLFNTFYLEKNGQAIKITSKGRQLLDLAPEILKSPVTTALWEKQLEQIEKGKMNDKKFIDDMKEHTKEIVAEIKASEKTFKHDNLTGRDCPECGKPLLEVKGKKGTMHVCQDRECGYRRNVEKITNARCPKCKKKMTLSGSGDGQVFRCTCGHREKMSTFEARKKKENRGRVDKRTVNKYVNQKEEPINNALAEQLKKLKLDD</sequence>
<evidence type="ECO:0000256" key="6">
    <source>
        <dbReference type="ARBA" id="ARBA00023125"/>
    </source>
</evidence>
<keyword evidence="3 8" id="KW-0479">Metal-binding</keyword>
<evidence type="ECO:0000256" key="3">
    <source>
        <dbReference type="ARBA" id="ARBA00022723"/>
    </source>
</evidence>
<name>A0A1G9ADQ7_9STAP</name>
<evidence type="ECO:0000313" key="12">
    <source>
        <dbReference type="Proteomes" id="UP000242700"/>
    </source>
</evidence>
<dbReference type="Gene3D" id="3.40.50.140">
    <property type="match status" value="1"/>
</dbReference>
<dbReference type="InterPro" id="IPR005738">
    <property type="entry name" value="TopoIII"/>
</dbReference>
<dbReference type="GO" id="GO:0003917">
    <property type="term" value="F:DNA topoisomerase type I (single strand cut, ATP-independent) activity"/>
    <property type="evidence" value="ECO:0007669"/>
    <property type="project" value="UniProtKB-UniRule"/>
</dbReference>
<dbReference type="InterPro" id="IPR023406">
    <property type="entry name" value="Topo_IA_AS"/>
</dbReference>
<dbReference type="Gene3D" id="1.10.460.10">
    <property type="entry name" value="Topoisomerase I, domain 2"/>
    <property type="match status" value="1"/>
</dbReference>
<dbReference type="OrthoDB" id="9804262at2"/>
<dbReference type="PRINTS" id="PR00417">
    <property type="entry name" value="PRTPISMRASEI"/>
</dbReference>
<comment type="caution">
    <text evidence="8">Lacks conserved residue(s) required for the propagation of feature annotation.</text>
</comment>
<dbReference type="HAMAP" id="MF_00953">
    <property type="entry name" value="Topoisom_3_prok"/>
    <property type="match status" value="1"/>
</dbReference>
<feature type="site" description="Interaction with DNA" evidence="8">
    <location>
        <position position="168"/>
    </location>
</feature>
<evidence type="ECO:0000259" key="10">
    <source>
        <dbReference type="PROSITE" id="PS52039"/>
    </source>
</evidence>
<dbReference type="InterPro" id="IPR003601">
    <property type="entry name" value="Topo_IA_2"/>
</dbReference>
<comment type="catalytic activity">
    <reaction evidence="1 8">
        <text>ATP-independent breakage of single-stranded DNA, followed by passage and rejoining.</text>
        <dbReference type="EC" id="5.6.2.1"/>
    </reaction>
</comment>
<dbReference type="RefSeq" id="WP_092597593.1">
    <property type="nucleotide sequence ID" value="NZ_FNFI01000006.1"/>
</dbReference>
<feature type="site" description="Interaction with DNA" evidence="8">
    <location>
        <position position="176"/>
    </location>
</feature>
<protein>
    <recommendedName>
        <fullName evidence="8">DNA topoisomerase 3</fullName>
        <ecNumber evidence="8">5.6.2.1</ecNumber>
    </recommendedName>
    <alternativeName>
        <fullName evidence="8">DNA topoisomerase III</fullName>
    </alternativeName>
</protein>
<dbReference type="GO" id="GO:0043597">
    <property type="term" value="C:cytoplasmic replication fork"/>
    <property type="evidence" value="ECO:0007669"/>
    <property type="project" value="TreeGrafter"/>
</dbReference>
<dbReference type="PROSITE" id="PS52039">
    <property type="entry name" value="TOPO_IA_2"/>
    <property type="match status" value="1"/>
</dbReference>
<dbReference type="GO" id="GO:0006265">
    <property type="term" value="P:DNA topological change"/>
    <property type="evidence" value="ECO:0007669"/>
    <property type="project" value="UniProtKB-UniRule"/>
</dbReference>
<comment type="function">
    <text evidence="8">Releases the supercoiling and torsional tension of DNA, which is introduced during the DNA replication and transcription, by transiently cleaving and rejoining one strand of the DNA duplex. Introduces a single-strand break via transesterification at a target site in duplex DNA. The scissile phosphodiester is attacked by the catalytic tyrosine of the enzyme, resulting in the formation of a DNA-(5'-phosphotyrosyl)-enzyme intermediate and the expulsion of a 3'-OH DNA strand. The free DNA strand then undergoes passage around the unbroken strand, thus removing DNA supercoils. Finally, in the religation step, the DNA 3'-OH attacks the covalent intermediate to expel the active-site tyrosine and restore the DNA phosphodiester backbone.</text>
</comment>
<evidence type="ECO:0000256" key="5">
    <source>
        <dbReference type="ARBA" id="ARBA00023029"/>
    </source>
</evidence>
<dbReference type="InterPro" id="IPR023405">
    <property type="entry name" value="Topo_IA_core_domain"/>
</dbReference>
<evidence type="ECO:0000256" key="2">
    <source>
        <dbReference type="ARBA" id="ARBA00009446"/>
    </source>
</evidence>
<dbReference type="NCBIfam" id="NF005829">
    <property type="entry name" value="PRK07726.1"/>
    <property type="match status" value="1"/>
</dbReference>
<feature type="domain" description="Topo IA-type catalytic" evidence="10">
    <location>
        <begin position="153"/>
        <end position="581"/>
    </location>
</feature>
<dbReference type="NCBIfam" id="TIGR01056">
    <property type="entry name" value="topB"/>
    <property type="match status" value="1"/>
</dbReference>
<dbReference type="GO" id="GO:0003677">
    <property type="term" value="F:DNA binding"/>
    <property type="evidence" value="ECO:0007669"/>
    <property type="project" value="UniProtKB-KW"/>
</dbReference>
<evidence type="ECO:0000256" key="8">
    <source>
        <dbReference type="HAMAP-Rule" id="MF_00953"/>
    </source>
</evidence>
<dbReference type="GO" id="GO:0006281">
    <property type="term" value="P:DNA repair"/>
    <property type="evidence" value="ECO:0007669"/>
    <property type="project" value="TreeGrafter"/>
</dbReference>
<evidence type="ECO:0000313" key="11">
    <source>
        <dbReference type="EMBL" id="SDK25383.1"/>
    </source>
</evidence>
<dbReference type="PANTHER" id="PTHR11390:SF21">
    <property type="entry name" value="DNA TOPOISOMERASE 3-ALPHA"/>
    <property type="match status" value="1"/>
</dbReference>
<dbReference type="SUPFAM" id="SSF56712">
    <property type="entry name" value="Prokaryotic type I DNA topoisomerase"/>
    <property type="match status" value="1"/>
</dbReference>
<dbReference type="GO" id="GO:0006310">
    <property type="term" value="P:DNA recombination"/>
    <property type="evidence" value="ECO:0007669"/>
    <property type="project" value="TreeGrafter"/>
</dbReference>
<reference evidence="12" key="1">
    <citation type="submission" date="2016-10" db="EMBL/GenBank/DDBJ databases">
        <authorList>
            <person name="Varghese N."/>
            <person name="Submissions S."/>
        </authorList>
    </citation>
    <scope>NUCLEOTIDE SEQUENCE [LARGE SCALE GENOMIC DNA]</scope>
    <source>
        <strain evidence="12">CGMCC 1.8911</strain>
    </source>
</reference>
<feature type="active site" description="O-(5'-phospho-DNA)-tyrosine intermediate" evidence="8">
    <location>
        <position position="308"/>
    </location>
</feature>
<dbReference type="PROSITE" id="PS00396">
    <property type="entry name" value="TOPO_IA_1"/>
    <property type="match status" value="1"/>
</dbReference>
<dbReference type="InterPro" id="IPR013825">
    <property type="entry name" value="Topo_IA_cen_sub2"/>
</dbReference>
<dbReference type="GO" id="GO:0000287">
    <property type="term" value="F:magnesium ion binding"/>
    <property type="evidence" value="ECO:0007669"/>
    <property type="project" value="UniProtKB-UniRule"/>
</dbReference>
<keyword evidence="7 8" id="KW-0413">Isomerase</keyword>
<comment type="similarity">
    <text evidence="2 8">Belongs to the type IA topoisomerase family.</text>
</comment>
<accession>A0A1G9ADQ7</accession>
<dbReference type="InterPro" id="IPR006171">
    <property type="entry name" value="TOPRIM_dom"/>
</dbReference>
<dbReference type="EMBL" id="FNFI01000006">
    <property type="protein sequence ID" value="SDK25383.1"/>
    <property type="molecule type" value="Genomic_DNA"/>
</dbReference>
<dbReference type="InterPro" id="IPR013826">
    <property type="entry name" value="Topo_IA_cen_sub3"/>
</dbReference>